<name>A0A9D4GLY9_DREPO</name>
<organism evidence="1 2">
    <name type="scientific">Dreissena polymorpha</name>
    <name type="common">Zebra mussel</name>
    <name type="synonym">Mytilus polymorpha</name>
    <dbReference type="NCBI Taxonomy" id="45954"/>
    <lineage>
        <taxon>Eukaryota</taxon>
        <taxon>Metazoa</taxon>
        <taxon>Spiralia</taxon>
        <taxon>Lophotrochozoa</taxon>
        <taxon>Mollusca</taxon>
        <taxon>Bivalvia</taxon>
        <taxon>Autobranchia</taxon>
        <taxon>Heteroconchia</taxon>
        <taxon>Euheterodonta</taxon>
        <taxon>Imparidentia</taxon>
        <taxon>Neoheterodontei</taxon>
        <taxon>Myida</taxon>
        <taxon>Dreissenoidea</taxon>
        <taxon>Dreissenidae</taxon>
        <taxon>Dreissena</taxon>
    </lineage>
</organism>
<comment type="caution">
    <text evidence="1">The sequence shown here is derived from an EMBL/GenBank/DDBJ whole genome shotgun (WGS) entry which is preliminary data.</text>
</comment>
<dbReference type="EMBL" id="JAIWYP010000005">
    <property type="protein sequence ID" value="KAH3819278.1"/>
    <property type="molecule type" value="Genomic_DNA"/>
</dbReference>
<reference evidence="1" key="2">
    <citation type="submission" date="2020-11" db="EMBL/GenBank/DDBJ databases">
        <authorList>
            <person name="McCartney M.A."/>
            <person name="Auch B."/>
            <person name="Kono T."/>
            <person name="Mallez S."/>
            <person name="Becker A."/>
            <person name="Gohl D.M."/>
            <person name="Silverstein K.A.T."/>
            <person name="Koren S."/>
            <person name="Bechman K.B."/>
            <person name="Herman A."/>
            <person name="Abrahante J.E."/>
            <person name="Garbe J."/>
        </authorList>
    </citation>
    <scope>NUCLEOTIDE SEQUENCE</scope>
    <source>
        <strain evidence="1">Duluth1</strain>
        <tissue evidence="1">Whole animal</tissue>
    </source>
</reference>
<evidence type="ECO:0000313" key="1">
    <source>
        <dbReference type="EMBL" id="KAH3819278.1"/>
    </source>
</evidence>
<proteinExistence type="predicted"/>
<gene>
    <name evidence="1" type="ORF">DPMN_121012</name>
</gene>
<reference evidence="1" key="1">
    <citation type="journal article" date="2019" name="bioRxiv">
        <title>The Genome of the Zebra Mussel, Dreissena polymorpha: A Resource for Invasive Species Research.</title>
        <authorList>
            <person name="McCartney M.A."/>
            <person name="Auch B."/>
            <person name="Kono T."/>
            <person name="Mallez S."/>
            <person name="Zhang Y."/>
            <person name="Obille A."/>
            <person name="Becker A."/>
            <person name="Abrahante J.E."/>
            <person name="Garbe J."/>
            <person name="Badalamenti J.P."/>
            <person name="Herman A."/>
            <person name="Mangelson H."/>
            <person name="Liachko I."/>
            <person name="Sullivan S."/>
            <person name="Sone E.D."/>
            <person name="Koren S."/>
            <person name="Silverstein K.A.T."/>
            <person name="Beckman K.B."/>
            <person name="Gohl D.M."/>
        </authorList>
    </citation>
    <scope>NUCLEOTIDE SEQUENCE</scope>
    <source>
        <strain evidence="1">Duluth1</strain>
        <tissue evidence="1">Whole animal</tissue>
    </source>
</reference>
<keyword evidence="2" id="KW-1185">Reference proteome</keyword>
<dbReference type="AlphaFoldDB" id="A0A9D4GLY9"/>
<accession>A0A9D4GLY9</accession>
<protein>
    <submittedName>
        <fullName evidence="1">Uncharacterized protein</fullName>
    </submittedName>
</protein>
<evidence type="ECO:0000313" key="2">
    <source>
        <dbReference type="Proteomes" id="UP000828390"/>
    </source>
</evidence>
<dbReference type="Proteomes" id="UP000828390">
    <property type="component" value="Unassembled WGS sequence"/>
</dbReference>
<sequence>MENEKYFAVGAGQQIADTGTMNDVIELGEYLLTSNRTTKTLVLCNMSEEILRRVFTTEYEIGIFGTV</sequence>